<sequence>AVVYQYNLPSGYVGFMYDLSLSWYPKTYLGWEIDNSMVEQIE</sequence>
<dbReference type="AlphaFoldDB" id="X1REB1"/>
<feature type="non-terminal residue" evidence="1">
    <location>
        <position position="1"/>
    </location>
</feature>
<gene>
    <name evidence="1" type="ORF">S06H3_66899</name>
</gene>
<proteinExistence type="predicted"/>
<reference evidence="1" key="1">
    <citation type="journal article" date="2014" name="Front. Microbiol.">
        <title>High frequency of phylogenetically diverse reductive dehalogenase-homologous genes in deep subseafloor sedimentary metagenomes.</title>
        <authorList>
            <person name="Kawai M."/>
            <person name="Futagami T."/>
            <person name="Toyoda A."/>
            <person name="Takaki Y."/>
            <person name="Nishi S."/>
            <person name="Hori S."/>
            <person name="Arai W."/>
            <person name="Tsubouchi T."/>
            <person name="Morono Y."/>
            <person name="Uchiyama I."/>
            <person name="Ito T."/>
            <person name="Fujiyama A."/>
            <person name="Inagaki F."/>
            <person name="Takami H."/>
        </authorList>
    </citation>
    <scope>NUCLEOTIDE SEQUENCE</scope>
    <source>
        <strain evidence="1">Expedition CK06-06</strain>
    </source>
</reference>
<feature type="non-terminal residue" evidence="1">
    <location>
        <position position="42"/>
    </location>
</feature>
<evidence type="ECO:0000313" key="1">
    <source>
        <dbReference type="EMBL" id="GAI61465.1"/>
    </source>
</evidence>
<dbReference type="EMBL" id="BARV01045905">
    <property type="protein sequence ID" value="GAI61465.1"/>
    <property type="molecule type" value="Genomic_DNA"/>
</dbReference>
<protein>
    <submittedName>
        <fullName evidence="1">Uncharacterized protein</fullName>
    </submittedName>
</protein>
<comment type="caution">
    <text evidence="1">The sequence shown here is derived from an EMBL/GenBank/DDBJ whole genome shotgun (WGS) entry which is preliminary data.</text>
</comment>
<accession>X1REB1</accession>
<organism evidence="1">
    <name type="scientific">marine sediment metagenome</name>
    <dbReference type="NCBI Taxonomy" id="412755"/>
    <lineage>
        <taxon>unclassified sequences</taxon>
        <taxon>metagenomes</taxon>
        <taxon>ecological metagenomes</taxon>
    </lineage>
</organism>
<name>X1REB1_9ZZZZ</name>